<feature type="transmembrane region" description="Helical" evidence="6">
    <location>
        <begin position="97"/>
        <end position="124"/>
    </location>
</feature>
<feature type="transmembrane region" description="Helical" evidence="6">
    <location>
        <begin position="168"/>
        <end position="189"/>
    </location>
</feature>
<dbReference type="InterPro" id="IPR008457">
    <property type="entry name" value="Cu-R_CopD_dom"/>
</dbReference>
<keyword evidence="2 6" id="KW-1003">Cell membrane</keyword>
<keyword evidence="9" id="KW-1185">Reference proteome</keyword>
<comment type="function">
    <text evidence="6">Involved in copper resistance.</text>
</comment>
<evidence type="ECO:0000256" key="6">
    <source>
        <dbReference type="RuleBase" id="RU369037"/>
    </source>
</evidence>
<feature type="transmembrane region" description="Helical" evidence="6">
    <location>
        <begin position="57"/>
        <end position="77"/>
    </location>
</feature>
<evidence type="ECO:0000259" key="7">
    <source>
        <dbReference type="Pfam" id="PF05425"/>
    </source>
</evidence>
<geneLocation type="plasmid" evidence="8 9">
    <name>pASTE61-200</name>
</geneLocation>
<dbReference type="RefSeq" id="WP_061093712.1">
    <property type="nucleotide sequence ID" value="NZ_CP013927.1"/>
</dbReference>
<keyword evidence="6" id="KW-0997">Cell inner membrane</keyword>
<dbReference type="EMBL" id="CP013927">
    <property type="protein sequence ID" value="AMJ76671.1"/>
    <property type="molecule type" value="Genomic_DNA"/>
</dbReference>
<dbReference type="Pfam" id="PF05425">
    <property type="entry name" value="CopD"/>
    <property type="match status" value="1"/>
</dbReference>
<dbReference type="PANTHER" id="PTHR34820">
    <property type="entry name" value="INNER MEMBRANE PROTEIN YEBZ"/>
    <property type="match status" value="1"/>
</dbReference>
<feature type="transmembrane region" description="Helical" evidence="6">
    <location>
        <begin position="283"/>
        <end position="305"/>
    </location>
</feature>
<dbReference type="Proteomes" id="UP000056750">
    <property type="component" value="Plasmid pASTE61-200"/>
</dbReference>
<feature type="domain" description="Copper resistance protein D" evidence="7">
    <location>
        <begin position="203"/>
        <end position="300"/>
    </location>
</feature>
<feature type="transmembrane region" description="Helical" evidence="6">
    <location>
        <begin position="249"/>
        <end position="271"/>
    </location>
</feature>
<gene>
    <name evidence="8" type="ORF">AVL57_00565</name>
</gene>
<organism evidence="8 9">
    <name type="scientific">Alteromonas stellipolaris</name>
    <dbReference type="NCBI Taxonomy" id="233316"/>
    <lineage>
        <taxon>Bacteria</taxon>
        <taxon>Pseudomonadati</taxon>
        <taxon>Pseudomonadota</taxon>
        <taxon>Gammaproteobacteria</taxon>
        <taxon>Alteromonadales</taxon>
        <taxon>Alteromonadaceae</taxon>
        <taxon>Alteromonas/Salinimonas group</taxon>
        <taxon>Alteromonas</taxon>
    </lineage>
</organism>
<feature type="transmembrane region" description="Helical" evidence="6">
    <location>
        <begin position="136"/>
        <end position="156"/>
    </location>
</feature>
<sequence length="309" mass="34019">MTPEIWTTLLILNKFLVYLGIAAAIGGFSMMLLFTHLDALPTRYYVVRQWQTSISQYGVLFITVGLIANIFDFFVQVGNMSETGLKGMTEPIMLNMLWVSSVGTLTLVRAIAFVLAAAMMIYILRLTNPLNSKTELVLFGLFALIVILLLSASFTLSGHTNTLGFGSIALITLHVVVAFAWLGSLLPLINACTSFNRNELYVLMDRFGRFASWGVTILLIVGSGMLVQLLPNIDALFYSPYGQLFMLKISGVLMLLVFAFAHKFFLVPHIVQKENGHIKLRHSIFAEACVGLLVLITTSVVTTAVGPPM</sequence>
<comment type="similarity">
    <text evidence="6">Belongs to the CopD family.</text>
</comment>
<keyword evidence="8" id="KW-0614">Plasmid</keyword>
<keyword evidence="4 6" id="KW-1133">Transmembrane helix</keyword>
<evidence type="ECO:0000256" key="2">
    <source>
        <dbReference type="ARBA" id="ARBA00022475"/>
    </source>
</evidence>
<accession>A0ABN4LS17</accession>
<feature type="transmembrane region" description="Helical" evidence="6">
    <location>
        <begin position="210"/>
        <end position="229"/>
    </location>
</feature>
<evidence type="ECO:0000313" key="9">
    <source>
        <dbReference type="Proteomes" id="UP000056750"/>
    </source>
</evidence>
<protein>
    <recommendedName>
        <fullName evidence="6">Copper resistance protein D</fullName>
    </recommendedName>
</protein>
<comment type="subcellular location">
    <subcellularLocation>
        <location evidence="6">Cell inner membrane</location>
        <topology evidence="6">Multi-pass membrane protein</topology>
    </subcellularLocation>
    <subcellularLocation>
        <location evidence="1">Cell membrane</location>
        <topology evidence="1">Multi-pass membrane protein</topology>
    </subcellularLocation>
</comment>
<evidence type="ECO:0000256" key="5">
    <source>
        <dbReference type="ARBA" id="ARBA00023136"/>
    </source>
</evidence>
<evidence type="ECO:0000256" key="3">
    <source>
        <dbReference type="ARBA" id="ARBA00022692"/>
    </source>
</evidence>
<keyword evidence="5 6" id="KW-0472">Membrane</keyword>
<evidence type="ECO:0000256" key="1">
    <source>
        <dbReference type="ARBA" id="ARBA00004651"/>
    </source>
</evidence>
<name>A0ABN4LS17_9ALTE</name>
<proteinExistence type="inferred from homology"/>
<evidence type="ECO:0000313" key="8">
    <source>
        <dbReference type="EMBL" id="AMJ76671.1"/>
    </source>
</evidence>
<evidence type="ECO:0000256" key="4">
    <source>
        <dbReference type="ARBA" id="ARBA00022989"/>
    </source>
</evidence>
<dbReference type="PANTHER" id="PTHR34820:SF4">
    <property type="entry name" value="INNER MEMBRANE PROTEIN YEBZ"/>
    <property type="match status" value="1"/>
</dbReference>
<keyword evidence="3 6" id="KW-0812">Transmembrane</keyword>
<feature type="transmembrane region" description="Helical" evidence="6">
    <location>
        <begin position="15"/>
        <end position="37"/>
    </location>
</feature>
<reference evidence="8 9" key="1">
    <citation type="submission" date="2015-12" db="EMBL/GenBank/DDBJ databases">
        <title>Intraspecies pangenome expansion in the marine bacterium Alteromonas.</title>
        <authorList>
            <person name="Lopez-Perez M."/>
            <person name="Rodriguez-Valera F."/>
        </authorList>
    </citation>
    <scope>NUCLEOTIDE SEQUENCE [LARGE SCALE GENOMIC DNA]</scope>
    <source>
        <strain evidence="8 9">LMG 21861</strain>
        <plasmid evidence="8 9">pASTE61-200</plasmid>
    </source>
</reference>
<dbReference type="InterPro" id="IPR032694">
    <property type="entry name" value="CopC/D"/>
</dbReference>
<keyword evidence="6" id="KW-0186">Copper</keyword>